<dbReference type="InterPro" id="IPR011050">
    <property type="entry name" value="Pectin_lyase_fold/virulence"/>
</dbReference>
<feature type="domain" description="Pectinesterase inhibitor" evidence="10">
    <location>
        <begin position="285"/>
        <end position="403"/>
    </location>
</feature>
<evidence type="ECO:0000313" key="12">
    <source>
        <dbReference type="Proteomes" id="UP001141552"/>
    </source>
</evidence>
<dbReference type="SUPFAM" id="SSF101148">
    <property type="entry name" value="Plant invertase/pectin methylesterase inhibitor"/>
    <property type="match status" value="1"/>
</dbReference>
<dbReference type="InterPro" id="IPR033131">
    <property type="entry name" value="Pectinesterase_Asp_AS"/>
</dbReference>
<feature type="active site" evidence="8">
    <location>
        <position position="594"/>
    </location>
</feature>
<dbReference type="FunFam" id="2.160.20.10:FF:000001">
    <property type="entry name" value="Pectinesterase"/>
    <property type="match status" value="2"/>
</dbReference>
<evidence type="ECO:0000256" key="7">
    <source>
        <dbReference type="ARBA" id="ARBA00023085"/>
    </source>
</evidence>
<accession>A0A9Q0JGJ4</accession>
<evidence type="ECO:0000256" key="6">
    <source>
        <dbReference type="ARBA" id="ARBA00022801"/>
    </source>
</evidence>
<evidence type="ECO:0000256" key="5">
    <source>
        <dbReference type="ARBA" id="ARBA00022512"/>
    </source>
</evidence>
<dbReference type="Pfam" id="PF01095">
    <property type="entry name" value="Pectinesterase"/>
    <property type="match status" value="2"/>
</dbReference>
<feature type="active site" evidence="8">
    <location>
        <position position="92"/>
    </location>
</feature>
<dbReference type="Proteomes" id="UP001141552">
    <property type="component" value="Unassembled WGS sequence"/>
</dbReference>
<sequence length="756" mass="84084">MKQTIITGNRSFVGGWVTYFSGTLNVEGAKFRAQDLTVENTAGPESKQAVAIRSDSDLAVFYRCAFKGYQDTVYLHSGRQFFKKCKISGSVDFIFGFAIALFQDCTLTVVQGSPRQNFYVIAAHGGKDGTLNGGAYGGFVFQFCRIVPDRKFLQGRNEHVRAYLGRPWKKYSSIVYMKSYLSEIISPLGWYGMEENERSHGVYFAEYGNHGPGADLRHRIKWPGYHPKISSSEAKQFSASSFVNDNNWLQATGVPFQGDGVSDKIKVMGIYFQKKVEVDNGESLSLVQVVVTPVASNTMETELSRLSNLGSDKLLGDARSTNAIKSCSDLLSLSAHKLNLSLSLLKNPDDDGNMGSGNLKSDLRAWFNDVITDQQTCLDGLGYTKNSSVKVLTEKNLKRLGQMVDKLLDFVSPDTTISPRIRVSPQSLMDFRILKRSRESSLKPNVVVAQDGSGDFTRIMDAVNNAPDNSRQTYIIHIKQGIYREYVHVSEKKTNLMVIGDGMKNTIITGDRSFKGGWETFRSGTFIVEGDQFTAQDLTIENTAGPAKAQAVALRATSDLAAFYRCAFKGYQDTLYAHSGRQFFKSCRIGGTVDFVFGFARALFIDCTLNVRPGLPNQHFYVVAAHGGQNNGNVGSYGGFVFQACKIHPDPKLLMLEKRATVYLGRPWKLYSRIVFMDSYLSEIINPLGWEGMYGNEKTNTIFFAEYNNYGPGANVQGRVKWPGYYKALSPVKARQFATYGFIDGESWVRARGIPL</sequence>
<comment type="pathway">
    <text evidence="2">Glycan metabolism; pectin degradation; 2-dehydro-3-deoxy-D-gluconate from pectin: step 1/5.</text>
</comment>
<dbReference type="InterPro" id="IPR035513">
    <property type="entry name" value="Invertase/methylesterase_inhib"/>
</dbReference>
<dbReference type="OrthoDB" id="2019149at2759"/>
<evidence type="ECO:0000256" key="2">
    <source>
        <dbReference type="ARBA" id="ARBA00005184"/>
    </source>
</evidence>
<evidence type="ECO:0000259" key="10">
    <source>
        <dbReference type="Pfam" id="PF04043"/>
    </source>
</evidence>
<dbReference type="EMBL" id="JAKUCV010002685">
    <property type="protein sequence ID" value="KAJ4841816.1"/>
    <property type="molecule type" value="Genomic_DNA"/>
</dbReference>
<keyword evidence="5" id="KW-0134">Cell wall</keyword>
<organism evidence="11 12">
    <name type="scientific">Turnera subulata</name>
    <dbReference type="NCBI Taxonomy" id="218843"/>
    <lineage>
        <taxon>Eukaryota</taxon>
        <taxon>Viridiplantae</taxon>
        <taxon>Streptophyta</taxon>
        <taxon>Embryophyta</taxon>
        <taxon>Tracheophyta</taxon>
        <taxon>Spermatophyta</taxon>
        <taxon>Magnoliopsida</taxon>
        <taxon>eudicotyledons</taxon>
        <taxon>Gunneridae</taxon>
        <taxon>Pentapetalae</taxon>
        <taxon>rosids</taxon>
        <taxon>fabids</taxon>
        <taxon>Malpighiales</taxon>
        <taxon>Passifloraceae</taxon>
        <taxon>Turnera</taxon>
    </lineage>
</organism>
<comment type="subcellular location">
    <subcellularLocation>
        <location evidence="1">Secreted</location>
        <location evidence="1">Cell wall</location>
    </subcellularLocation>
</comment>
<evidence type="ECO:0000256" key="8">
    <source>
        <dbReference type="PROSITE-ProRule" id="PRU10040"/>
    </source>
</evidence>
<dbReference type="Gene3D" id="2.160.20.10">
    <property type="entry name" value="Single-stranded right-handed beta-helix, Pectin lyase-like"/>
    <property type="match status" value="2"/>
</dbReference>
<comment type="caution">
    <text evidence="11">The sequence shown here is derived from an EMBL/GenBank/DDBJ whole genome shotgun (WGS) entry which is preliminary data.</text>
</comment>
<dbReference type="PROSITE" id="PS00800">
    <property type="entry name" value="PECTINESTERASE_1"/>
    <property type="match status" value="1"/>
</dbReference>
<dbReference type="InterPro" id="IPR006501">
    <property type="entry name" value="Pectinesterase_inhib_dom"/>
</dbReference>
<evidence type="ECO:0000256" key="3">
    <source>
        <dbReference type="ARBA" id="ARBA00006027"/>
    </source>
</evidence>
<dbReference type="PANTHER" id="PTHR31707">
    <property type="entry name" value="PECTINESTERASE"/>
    <property type="match status" value="1"/>
</dbReference>
<keyword evidence="5" id="KW-0964">Secreted</keyword>
<dbReference type="GO" id="GO:0042545">
    <property type="term" value="P:cell wall modification"/>
    <property type="evidence" value="ECO:0007669"/>
    <property type="project" value="InterPro"/>
</dbReference>
<dbReference type="InterPro" id="IPR000070">
    <property type="entry name" value="Pectinesterase_cat"/>
</dbReference>
<dbReference type="GO" id="GO:0030599">
    <property type="term" value="F:pectinesterase activity"/>
    <property type="evidence" value="ECO:0007669"/>
    <property type="project" value="InterPro"/>
</dbReference>
<name>A0A9Q0JGJ4_9ROSI</name>
<dbReference type="PROSITE" id="PS00503">
    <property type="entry name" value="PECTINESTERASE_2"/>
    <property type="match status" value="2"/>
</dbReference>
<gene>
    <name evidence="11" type="ORF">Tsubulata_051079</name>
</gene>
<comment type="similarity">
    <text evidence="4">In the C-terminal section; belongs to the pectinesterase family.</text>
</comment>
<dbReference type="Pfam" id="PF04043">
    <property type="entry name" value="PMEI"/>
    <property type="match status" value="1"/>
</dbReference>
<evidence type="ECO:0000256" key="1">
    <source>
        <dbReference type="ARBA" id="ARBA00004191"/>
    </source>
</evidence>
<dbReference type="Gene3D" id="1.20.140.40">
    <property type="entry name" value="Invertase/pectin methylesterase inhibitor family protein"/>
    <property type="match status" value="1"/>
</dbReference>
<evidence type="ECO:0008006" key="13">
    <source>
        <dbReference type="Google" id="ProtNLM"/>
    </source>
</evidence>
<dbReference type="InterPro" id="IPR012334">
    <property type="entry name" value="Pectin_lyas_fold"/>
</dbReference>
<dbReference type="SUPFAM" id="SSF51126">
    <property type="entry name" value="Pectin lyase-like"/>
    <property type="match status" value="2"/>
</dbReference>
<evidence type="ECO:0000256" key="4">
    <source>
        <dbReference type="ARBA" id="ARBA00007786"/>
    </source>
</evidence>
<feature type="domain" description="Pectinesterase catalytic" evidence="9">
    <location>
        <begin position="445"/>
        <end position="746"/>
    </location>
</feature>
<reference evidence="11" key="1">
    <citation type="submission" date="2022-02" db="EMBL/GenBank/DDBJ databases">
        <authorList>
            <person name="Henning P.M."/>
            <person name="McCubbin A.G."/>
            <person name="Shore J.S."/>
        </authorList>
    </citation>
    <scope>NUCLEOTIDE SEQUENCE</scope>
    <source>
        <strain evidence="11">F60SS</strain>
        <tissue evidence="11">Leaves</tissue>
    </source>
</reference>
<evidence type="ECO:0000259" key="9">
    <source>
        <dbReference type="Pfam" id="PF01095"/>
    </source>
</evidence>
<protein>
    <recommendedName>
        <fullName evidence="13">Pectinesterase</fullName>
    </recommendedName>
</protein>
<dbReference type="InterPro" id="IPR018040">
    <property type="entry name" value="Pectinesterase_Tyr_AS"/>
</dbReference>
<dbReference type="AlphaFoldDB" id="A0A9Q0JGJ4"/>
<evidence type="ECO:0000313" key="11">
    <source>
        <dbReference type="EMBL" id="KAJ4841816.1"/>
    </source>
</evidence>
<keyword evidence="6" id="KW-0378">Hydrolase</keyword>
<keyword evidence="7" id="KW-0063">Aspartyl esterase</keyword>
<reference evidence="11" key="2">
    <citation type="journal article" date="2023" name="Plants (Basel)">
        <title>Annotation of the Turnera subulata (Passifloraceae) Draft Genome Reveals the S-Locus Evolved after the Divergence of Turneroideae from Passifloroideae in a Stepwise Manner.</title>
        <authorList>
            <person name="Henning P.M."/>
            <person name="Roalson E.H."/>
            <person name="Mir W."/>
            <person name="McCubbin A.G."/>
            <person name="Shore J.S."/>
        </authorList>
    </citation>
    <scope>NUCLEOTIDE SEQUENCE</scope>
    <source>
        <strain evidence="11">F60SS</strain>
    </source>
</reference>
<proteinExistence type="inferred from homology"/>
<keyword evidence="12" id="KW-1185">Reference proteome</keyword>
<feature type="domain" description="Pectinesterase catalytic" evidence="9">
    <location>
        <begin position="2"/>
        <end position="245"/>
    </location>
</feature>
<dbReference type="GO" id="GO:0004857">
    <property type="term" value="F:enzyme inhibitor activity"/>
    <property type="evidence" value="ECO:0007669"/>
    <property type="project" value="InterPro"/>
</dbReference>
<comment type="similarity">
    <text evidence="3">In the N-terminal section; belongs to the PMEI family.</text>
</comment>